<name>A0A4R5TSE0_9GAMM</name>
<proteinExistence type="predicted"/>
<dbReference type="EMBL" id="SMTF01000006">
    <property type="protein sequence ID" value="TDK23812.1"/>
    <property type="molecule type" value="Genomic_DNA"/>
</dbReference>
<comment type="caution">
    <text evidence="1">The sequence shown here is derived from an EMBL/GenBank/DDBJ whole genome shotgun (WGS) entry which is preliminary data.</text>
</comment>
<gene>
    <name evidence="1" type="ORF">E2F46_09785</name>
</gene>
<dbReference type="RefSeq" id="WP_133321909.1">
    <property type="nucleotide sequence ID" value="NZ_SMTF01000006.1"/>
</dbReference>
<accession>A0A4R5TSE0</accession>
<dbReference type="AlphaFoldDB" id="A0A4R5TSE0"/>
<organism evidence="1 2">
    <name type="scientific">Luteimonas aestuarii</name>
    <dbReference type="NCBI Taxonomy" id="453837"/>
    <lineage>
        <taxon>Bacteria</taxon>
        <taxon>Pseudomonadati</taxon>
        <taxon>Pseudomonadota</taxon>
        <taxon>Gammaproteobacteria</taxon>
        <taxon>Lysobacterales</taxon>
        <taxon>Lysobacteraceae</taxon>
        <taxon>Luteimonas</taxon>
    </lineage>
</organism>
<sequence length="89" mass="10052">MPKHQIAFFTFTLGRRESIGPIPLRAMWARASGIADAGVERKVVRGDEERPLYTLYAPQHLPDLPGVEQRLRVLLEAAHLKASLRAVYM</sequence>
<evidence type="ECO:0000313" key="2">
    <source>
        <dbReference type="Proteomes" id="UP000294796"/>
    </source>
</evidence>
<evidence type="ECO:0000313" key="1">
    <source>
        <dbReference type="EMBL" id="TDK23812.1"/>
    </source>
</evidence>
<keyword evidence="2" id="KW-1185">Reference proteome</keyword>
<dbReference type="OrthoDB" id="5986167at2"/>
<dbReference type="Proteomes" id="UP000294796">
    <property type="component" value="Unassembled WGS sequence"/>
</dbReference>
<reference evidence="1 2" key="1">
    <citation type="submission" date="2019-03" db="EMBL/GenBank/DDBJ databases">
        <title>Luteimonas zhaokaii sp.nov., isolated from the rectal contents of Plateau pika in Yushu, Qinghai Province, China.</title>
        <authorList>
            <person name="Zhang G."/>
        </authorList>
    </citation>
    <scope>NUCLEOTIDE SEQUENCE [LARGE SCALE GENOMIC DNA]</scope>
    <source>
        <strain evidence="1 2">B9</strain>
    </source>
</reference>
<protein>
    <submittedName>
        <fullName evidence="1">Uncharacterized protein</fullName>
    </submittedName>
</protein>